<dbReference type="EMBL" id="AP012547">
    <property type="protein sequence ID" value="BAO28317.1"/>
    <property type="molecule type" value="Genomic_DNA"/>
</dbReference>
<keyword evidence="1" id="KW-0812">Transmembrane</keyword>
<evidence type="ECO:0000256" key="1">
    <source>
        <dbReference type="SAM" id="Phobius"/>
    </source>
</evidence>
<feature type="transmembrane region" description="Helical" evidence="1">
    <location>
        <begin position="6"/>
        <end position="25"/>
    </location>
</feature>
<sequence>MNFTIVAIVTSVAALFLGVGWLFGGRLMLKRWRIEPSPASLLIGRRLGAVYLGMAMILYLGRYAPPSELRSITCIGMLVVLLLLAALGLFEFKLRRVGPAMLVSVAVEVLLAGGFALALAQ</sequence>
<dbReference type="KEGG" id="shd:SUTH_00503"/>
<keyword evidence="3" id="KW-1185">Reference proteome</keyword>
<protein>
    <recommendedName>
        <fullName evidence="4">Small integral membrane protein</fullName>
    </recommendedName>
</protein>
<reference evidence="2 3" key="1">
    <citation type="journal article" date="2014" name="Syst. Appl. Microbiol.">
        <title>Complete genomes of freshwater sulfur oxidizers Sulfuricella denitrificans skB26 and Sulfuritalea hydrogenivorans sk43H: genetic insights into the sulfur oxidation pathway of betaproteobacteria.</title>
        <authorList>
            <person name="Watanabe T."/>
            <person name="Kojima H."/>
            <person name="Fukui M."/>
        </authorList>
    </citation>
    <scope>NUCLEOTIDE SEQUENCE [LARGE SCALE GENOMIC DNA]</scope>
    <source>
        <strain evidence="2">DSM22779</strain>
    </source>
</reference>
<dbReference type="Proteomes" id="UP000031637">
    <property type="component" value="Chromosome"/>
</dbReference>
<feature type="transmembrane region" description="Helical" evidence="1">
    <location>
        <begin position="70"/>
        <end position="90"/>
    </location>
</feature>
<accession>W0SBR4</accession>
<feature type="transmembrane region" description="Helical" evidence="1">
    <location>
        <begin position="102"/>
        <end position="120"/>
    </location>
</feature>
<dbReference type="AlphaFoldDB" id="W0SBR4"/>
<dbReference type="HOGENOM" id="CLU_149260_0_0_4"/>
<gene>
    <name evidence="2" type="ORF">SUTH_00503</name>
</gene>
<keyword evidence="1" id="KW-0472">Membrane</keyword>
<evidence type="ECO:0000313" key="3">
    <source>
        <dbReference type="Proteomes" id="UP000031637"/>
    </source>
</evidence>
<evidence type="ECO:0000313" key="2">
    <source>
        <dbReference type="EMBL" id="BAO28317.1"/>
    </source>
</evidence>
<dbReference type="RefSeq" id="WP_148312830.1">
    <property type="nucleotide sequence ID" value="NZ_AP012547.1"/>
</dbReference>
<name>W0SBR4_9PROT</name>
<proteinExistence type="predicted"/>
<feature type="transmembrane region" description="Helical" evidence="1">
    <location>
        <begin position="46"/>
        <end position="64"/>
    </location>
</feature>
<dbReference type="OrthoDB" id="7916074at2"/>
<keyword evidence="1" id="KW-1133">Transmembrane helix</keyword>
<evidence type="ECO:0008006" key="4">
    <source>
        <dbReference type="Google" id="ProtNLM"/>
    </source>
</evidence>
<organism evidence="2 3">
    <name type="scientific">Sulfuritalea hydrogenivorans sk43H</name>
    <dbReference type="NCBI Taxonomy" id="1223802"/>
    <lineage>
        <taxon>Bacteria</taxon>
        <taxon>Pseudomonadati</taxon>
        <taxon>Pseudomonadota</taxon>
        <taxon>Betaproteobacteria</taxon>
        <taxon>Nitrosomonadales</taxon>
        <taxon>Sterolibacteriaceae</taxon>
        <taxon>Sulfuritalea</taxon>
    </lineage>
</organism>